<reference evidence="1 2" key="1">
    <citation type="submission" date="2016-11" db="EMBL/GenBank/DDBJ databases">
        <authorList>
            <person name="Jaros S."/>
            <person name="Januszkiewicz K."/>
            <person name="Wedrychowicz H."/>
        </authorList>
    </citation>
    <scope>NUCLEOTIDE SEQUENCE [LARGE SCALE GENOMIC DNA]</scope>
    <source>
        <strain evidence="1 2">DSM 25661</strain>
    </source>
</reference>
<proteinExistence type="predicted"/>
<accession>A0A1M4SAH9</accession>
<evidence type="ECO:0000313" key="2">
    <source>
        <dbReference type="Proteomes" id="UP000184462"/>
    </source>
</evidence>
<keyword evidence="2" id="KW-1185">Reference proteome</keyword>
<dbReference type="STRING" id="1155689.SAMN05444278_10152"/>
<gene>
    <name evidence="1" type="ORF">SAMN05444278_10152</name>
</gene>
<name>A0A1M4SAH9_9FLAO</name>
<dbReference type="AlphaFoldDB" id="A0A1M4SAH9"/>
<dbReference type="EMBL" id="FQTW01000001">
    <property type="protein sequence ID" value="SHE29201.1"/>
    <property type="molecule type" value="Genomic_DNA"/>
</dbReference>
<evidence type="ECO:0000313" key="1">
    <source>
        <dbReference type="EMBL" id="SHE29201.1"/>
    </source>
</evidence>
<protein>
    <submittedName>
        <fullName evidence="1">Uncharacterized protein</fullName>
    </submittedName>
</protein>
<dbReference type="OrthoDB" id="832379at2"/>
<dbReference type="Proteomes" id="UP000184462">
    <property type="component" value="Unassembled WGS sequence"/>
</dbReference>
<sequence>MRRLSILLILICWSCQTEENRLVIDNSQAISTENLLFNRLSRSVQNNLVFDDFIDQNSATQIELPFQVEVNNQTFDLSSTDDYQTLIDFLESSPEDDNINLQFPVEVSLIDYTQLSLSSTEELNNLASTEMQSSEINCIEINYPIELNITDLDNSFITTEVIASDQKFINQLISISLRSQIFSIEYPISLEINGQEIAISSNTQLSDMYFGLDNSCYNPNLYEFQSGNFEDDFIAFITSGNFEISLLEEDGEPEDYPDYEYVFNADGSITVIGFPETEMATWEVTTSNNQLFFSLEFDDSEFNEIDEEWNVLNYSNASGIELQEIDDSDSEETILIFSKL</sequence>
<organism evidence="1 2">
    <name type="scientific">Psychroflexus salarius</name>
    <dbReference type="NCBI Taxonomy" id="1155689"/>
    <lineage>
        <taxon>Bacteria</taxon>
        <taxon>Pseudomonadati</taxon>
        <taxon>Bacteroidota</taxon>
        <taxon>Flavobacteriia</taxon>
        <taxon>Flavobacteriales</taxon>
        <taxon>Flavobacteriaceae</taxon>
        <taxon>Psychroflexus</taxon>
    </lineage>
</organism>
<dbReference type="RefSeq" id="WP_073190358.1">
    <property type="nucleotide sequence ID" value="NZ_FQTW01000001.1"/>
</dbReference>